<dbReference type="GO" id="GO:0035869">
    <property type="term" value="C:ciliary transition zone"/>
    <property type="evidence" value="ECO:0000318"/>
    <property type="project" value="GO_Central"/>
</dbReference>
<dbReference type="VEuPathDB" id="TrichDB:TVAG_312380"/>
<evidence type="ECO:0000256" key="1">
    <source>
        <dbReference type="SAM" id="Phobius"/>
    </source>
</evidence>
<name>A2EHP3_TRIV3</name>
<feature type="transmembrane region" description="Helical" evidence="1">
    <location>
        <begin position="201"/>
        <end position="221"/>
    </location>
</feature>
<dbReference type="Proteomes" id="UP000001542">
    <property type="component" value="Unassembled WGS sequence"/>
</dbReference>
<dbReference type="InterPro" id="IPR019170">
    <property type="entry name" value="Meckelin"/>
</dbReference>
<feature type="transmembrane region" description="Helical" evidence="1">
    <location>
        <begin position="265"/>
        <end position="284"/>
    </location>
</feature>
<protein>
    <submittedName>
        <fullName evidence="2">Uncharacterized protein</fullName>
    </submittedName>
</protein>
<gene>
    <name evidence="2" type="ORF">TVAG_312380</name>
</gene>
<keyword evidence="1" id="KW-0472">Membrane</keyword>
<dbReference type="OMA" id="RDQYDSI"/>
<dbReference type="RefSeq" id="XP_001320062.1">
    <property type="nucleotide sequence ID" value="XM_001320027.1"/>
</dbReference>
<feature type="transmembrane region" description="Helical" evidence="1">
    <location>
        <begin position="148"/>
        <end position="181"/>
    </location>
</feature>
<dbReference type="EMBL" id="DS113391">
    <property type="protein sequence ID" value="EAY07839.1"/>
    <property type="molecule type" value="Genomic_DNA"/>
</dbReference>
<sequence length="571" mass="66699">MRPIPIVIRNYRNSNNQAVNMDSNPKQRRMVRRFFIFDNYTTDDYIQYLSNLSLNFQTKTPDGIPYFELTYSTVSRDKVEKAEIPIINDEENDAIKTYTYMTNYTTDLEDFWFACLVVLLVLVSILFAIFLFRCYLMHQRYNQDDIRGFFILACLNELFSIAAYLIFLILFIFTFFFFIAFKWAKSVKFTIPISETQQTLNVFVYICTACSCLAVVLRVILQFGTDTFLIDWERTGRKKKGNPLRSVMLAHEWLNLCIRRDYNPAICLTLLVFILNGIKVELWATPIATVSLVDTGYTSDVLRFSNDCFFWIFILIVNIIFNLIKNIIFTSPLKKFADLCGTMNISVISLISKSWGFYLHGRQALIQEENMLISTSEEQSLDEFDQNEKRPLEEVGSITMSAEDRVFELFLSHPYREYFYTPYKRVLDIYRAANIKEPATPTAITPESRMEIDNMNKHLAKYYGAELGKRQYDVLYQPVANKVSGLPPLVDNRSVFYSERDHSFRKSLFTSHQVMMALFDIIIFTVVDITIHSPVIGAICSFCCDYLIEKTWKGIAILNLRKKALYDRRLY</sequence>
<proteinExistence type="predicted"/>
<evidence type="ECO:0000313" key="2">
    <source>
        <dbReference type="EMBL" id="EAY07839.1"/>
    </source>
</evidence>
<dbReference type="VEuPathDB" id="TrichDB:TVAGG3_0242650"/>
<accession>A2EHP3</accession>
<reference evidence="2" key="2">
    <citation type="journal article" date="2007" name="Science">
        <title>Draft genome sequence of the sexually transmitted pathogen Trichomonas vaginalis.</title>
        <authorList>
            <person name="Carlton J.M."/>
            <person name="Hirt R.P."/>
            <person name="Silva J.C."/>
            <person name="Delcher A.L."/>
            <person name="Schatz M."/>
            <person name="Zhao Q."/>
            <person name="Wortman J.R."/>
            <person name="Bidwell S.L."/>
            <person name="Alsmark U.C.M."/>
            <person name="Besteiro S."/>
            <person name="Sicheritz-Ponten T."/>
            <person name="Noel C.J."/>
            <person name="Dacks J.B."/>
            <person name="Foster P.G."/>
            <person name="Simillion C."/>
            <person name="Van de Peer Y."/>
            <person name="Miranda-Saavedra D."/>
            <person name="Barton G.J."/>
            <person name="Westrop G.D."/>
            <person name="Mueller S."/>
            <person name="Dessi D."/>
            <person name="Fiori P.L."/>
            <person name="Ren Q."/>
            <person name="Paulsen I."/>
            <person name="Zhang H."/>
            <person name="Bastida-Corcuera F.D."/>
            <person name="Simoes-Barbosa A."/>
            <person name="Brown M.T."/>
            <person name="Hayes R.D."/>
            <person name="Mukherjee M."/>
            <person name="Okumura C.Y."/>
            <person name="Schneider R."/>
            <person name="Smith A.J."/>
            <person name="Vanacova S."/>
            <person name="Villalvazo M."/>
            <person name="Haas B.J."/>
            <person name="Pertea M."/>
            <person name="Feldblyum T.V."/>
            <person name="Utterback T.R."/>
            <person name="Shu C.L."/>
            <person name="Osoegawa K."/>
            <person name="de Jong P.J."/>
            <person name="Hrdy I."/>
            <person name="Horvathova L."/>
            <person name="Zubacova Z."/>
            <person name="Dolezal P."/>
            <person name="Malik S.B."/>
            <person name="Logsdon J.M. Jr."/>
            <person name="Henze K."/>
            <person name="Gupta A."/>
            <person name="Wang C.C."/>
            <person name="Dunne R.L."/>
            <person name="Upcroft J.A."/>
            <person name="Upcroft P."/>
            <person name="White O."/>
            <person name="Salzberg S.L."/>
            <person name="Tang P."/>
            <person name="Chiu C.-H."/>
            <person name="Lee Y.-S."/>
            <person name="Embley T.M."/>
            <person name="Coombs G.H."/>
            <person name="Mottram J.C."/>
            <person name="Tachezy J."/>
            <person name="Fraser-Liggett C.M."/>
            <person name="Johnson P.J."/>
        </authorList>
    </citation>
    <scope>NUCLEOTIDE SEQUENCE [LARGE SCALE GENOMIC DNA]</scope>
    <source>
        <strain evidence="2">G3</strain>
    </source>
</reference>
<dbReference type="Pfam" id="PF09773">
    <property type="entry name" value="Meckelin"/>
    <property type="match status" value="1"/>
</dbReference>
<evidence type="ECO:0000313" key="3">
    <source>
        <dbReference type="Proteomes" id="UP000001542"/>
    </source>
</evidence>
<dbReference type="PANTHER" id="PTHR21274">
    <property type="entry name" value="MECKELIN"/>
    <property type="match status" value="1"/>
</dbReference>
<dbReference type="InParanoid" id="A2EHP3"/>
<dbReference type="KEGG" id="tva:4765734"/>
<dbReference type="eggNOG" id="KOG4611">
    <property type="taxonomic scope" value="Eukaryota"/>
</dbReference>
<reference evidence="2" key="1">
    <citation type="submission" date="2006-10" db="EMBL/GenBank/DDBJ databases">
        <authorList>
            <person name="Amadeo P."/>
            <person name="Zhao Q."/>
            <person name="Wortman J."/>
            <person name="Fraser-Liggett C."/>
            <person name="Carlton J."/>
        </authorList>
    </citation>
    <scope>NUCLEOTIDE SEQUENCE</scope>
    <source>
        <strain evidence="2">G3</strain>
    </source>
</reference>
<keyword evidence="1" id="KW-0812">Transmembrane</keyword>
<dbReference type="SMR" id="A2EHP3"/>
<dbReference type="GO" id="GO:0036038">
    <property type="term" value="C:MKS complex"/>
    <property type="evidence" value="ECO:0007669"/>
    <property type="project" value="InterPro"/>
</dbReference>
<organism evidence="2 3">
    <name type="scientific">Trichomonas vaginalis (strain ATCC PRA-98 / G3)</name>
    <dbReference type="NCBI Taxonomy" id="412133"/>
    <lineage>
        <taxon>Eukaryota</taxon>
        <taxon>Metamonada</taxon>
        <taxon>Parabasalia</taxon>
        <taxon>Trichomonadida</taxon>
        <taxon>Trichomonadidae</taxon>
        <taxon>Trichomonas</taxon>
    </lineage>
</organism>
<keyword evidence="1" id="KW-1133">Transmembrane helix</keyword>
<dbReference type="AlphaFoldDB" id="A2EHP3"/>
<dbReference type="OrthoDB" id="419138at2759"/>
<feature type="transmembrane region" description="Helical" evidence="1">
    <location>
        <begin position="111"/>
        <end position="136"/>
    </location>
</feature>
<feature type="transmembrane region" description="Helical" evidence="1">
    <location>
        <begin position="304"/>
        <end position="324"/>
    </location>
</feature>
<dbReference type="PANTHER" id="PTHR21274:SF0">
    <property type="entry name" value="MECKELIN"/>
    <property type="match status" value="1"/>
</dbReference>
<dbReference type="STRING" id="5722.A2EHP3"/>
<dbReference type="GO" id="GO:0060271">
    <property type="term" value="P:cilium assembly"/>
    <property type="evidence" value="ECO:0000318"/>
    <property type="project" value="GO_Central"/>
</dbReference>
<keyword evidence="3" id="KW-1185">Reference proteome</keyword>